<sequence length="1073" mass="112908">MPTAGSNLGRPLFRGNAEDPFFWRFFFFLSFNCHRKVKCNRDGPEQHPAASSWRPYDYRHRGLRPDGTPLFFFFKPNPAKTTRQVQPGPLSVSRARSAPRIWGHNAIADTDNRILASFVDDGSSFWEKLPSPDDECGSARAFHGEKVNNSQALSVLHQWLKPDPEMEETIMLVLAVEGSRKRRVPFCKKSGFEALKSLLAQEFAPDSVGEISYMCEGETFAIAAENSLAGYLLENPLPPLKITLSSTVTVTTLPPALCNDDDSDHSQTAAAVPVPRANPTPSSVDSHLTEVAAAKNPPEQPRSLTGQSVALPDEPAGSLELLPPLPMCTLHLEAIGHSRKTVEIPPDQAGAMPLDRFMGLLSDQYEGQQQTVNGAPAIEASSGGGVTGLVDSDDALHSLLTASLANPVVLRVPLRPLDPAERKKLKKQKQKERRRAPSVPARHRRRGSRRRKNPQPLAEAALRDAINNGVVLSGPEAIPPIVGFLASNPAIIADDPTEAASFLDAIGHLAMDRENAAAFGRAGVVAPLSALLVTASPDLVTTHPPVARTLFKAIANLCSVSENSDAFERAGVAVPLIAHLAANPNIIAIDPLVARPLLLAIANVSHGRDHSAAFGRAGVVAPVSTVVTTADPNIVTTCPPTAIALFDAIHHTSCDPENIAAYGRAGVPAALVRYLAADPEMATSNPMLAVALLNAMVNLSAIDENAAALVRAGVIPPLTAVLTSVKPSAIVTHPLAKSLLDLIASLARDRETAASIGRVVGPIQLLTIQLALLAARPTTISSIPETARSLLEAIGNLAQVPENASSFGRSGAVEPLAMLLTTADPNITNFPPLACSFMMAIAHVAQTPENAATFGHFGMVDPMALILTTIKPATIASNPALTCPFLLAIAHLAQDDENAADFVRAKAIPAIAAIVTTVNPSSFTALPDLAHALFSAVANLACDLKGAASFGRAGVIPPMVALLTAHAAHITAHPTLAEAFLLAMAMLAHAPKNATAFVRAGAIAPLTQLLGTAADLPIGISCQLVRVVLALAASQAGALVSAGVRPLLEPLRERAAGNLELSALVQRALDSLK</sequence>
<protein>
    <submittedName>
        <fullName evidence="2">Uncharacterized protein</fullName>
    </submittedName>
</protein>
<dbReference type="Proteomes" id="UP001141327">
    <property type="component" value="Unassembled WGS sequence"/>
</dbReference>
<evidence type="ECO:0000313" key="2">
    <source>
        <dbReference type="EMBL" id="KAJ4456042.1"/>
    </source>
</evidence>
<name>A0ABQ8U9Q1_9EUKA</name>
<dbReference type="InterPro" id="IPR016024">
    <property type="entry name" value="ARM-type_fold"/>
</dbReference>
<dbReference type="PANTHER" id="PTHR46241">
    <property type="entry name" value="ARMADILLO REPEAT-CONTAINING PROTEIN 4 ARMC4"/>
    <property type="match status" value="1"/>
</dbReference>
<feature type="region of interest" description="Disordered" evidence="1">
    <location>
        <begin position="419"/>
        <end position="457"/>
    </location>
</feature>
<dbReference type="Gene3D" id="1.25.10.10">
    <property type="entry name" value="Leucine-rich Repeat Variant"/>
    <property type="match status" value="2"/>
</dbReference>
<dbReference type="SUPFAM" id="SSF48371">
    <property type="entry name" value="ARM repeat"/>
    <property type="match status" value="1"/>
</dbReference>
<keyword evidence="3" id="KW-1185">Reference proteome</keyword>
<organism evidence="2 3">
    <name type="scientific">Paratrimastix pyriformis</name>
    <dbReference type="NCBI Taxonomy" id="342808"/>
    <lineage>
        <taxon>Eukaryota</taxon>
        <taxon>Metamonada</taxon>
        <taxon>Preaxostyla</taxon>
        <taxon>Paratrimastigidae</taxon>
        <taxon>Paratrimastix</taxon>
    </lineage>
</organism>
<evidence type="ECO:0000256" key="1">
    <source>
        <dbReference type="SAM" id="MobiDB-lite"/>
    </source>
</evidence>
<dbReference type="EMBL" id="JAPMOS010000084">
    <property type="protein sequence ID" value="KAJ4456042.1"/>
    <property type="molecule type" value="Genomic_DNA"/>
</dbReference>
<reference evidence="2" key="1">
    <citation type="journal article" date="2022" name="bioRxiv">
        <title>Genomics of Preaxostyla Flagellates Illuminates Evolutionary Transitions and the Path Towards Mitochondrial Loss.</title>
        <authorList>
            <person name="Novak L.V.F."/>
            <person name="Treitli S.C."/>
            <person name="Pyrih J."/>
            <person name="Halakuc P."/>
            <person name="Pipaliya S.V."/>
            <person name="Vacek V."/>
            <person name="Brzon O."/>
            <person name="Soukal P."/>
            <person name="Eme L."/>
            <person name="Dacks J.B."/>
            <person name="Karnkowska A."/>
            <person name="Elias M."/>
            <person name="Hampl V."/>
        </authorList>
    </citation>
    <scope>NUCLEOTIDE SEQUENCE</scope>
    <source>
        <strain evidence="2">RCP-MX</strain>
    </source>
</reference>
<dbReference type="SMART" id="SM00185">
    <property type="entry name" value="ARM"/>
    <property type="match status" value="6"/>
</dbReference>
<feature type="compositionally biased region" description="Basic residues" evidence="1">
    <location>
        <begin position="423"/>
        <end position="453"/>
    </location>
</feature>
<gene>
    <name evidence="2" type="ORF">PAPYR_8888</name>
</gene>
<accession>A0ABQ8U9Q1</accession>
<proteinExistence type="predicted"/>
<dbReference type="PANTHER" id="PTHR46241:SF1">
    <property type="entry name" value="OUTER DYNEIN ARM-DOCKING COMPLEX SUBUNIT 2"/>
    <property type="match status" value="1"/>
</dbReference>
<evidence type="ECO:0000313" key="3">
    <source>
        <dbReference type="Proteomes" id="UP001141327"/>
    </source>
</evidence>
<feature type="region of interest" description="Disordered" evidence="1">
    <location>
        <begin position="258"/>
        <end position="286"/>
    </location>
</feature>
<comment type="caution">
    <text evidence="2">The sequence shown here is derived from an EMBL/GenBank/DDBJ whole genome shotgun (WGS) entry which is preliminary data.</text>
</comment>
<dbReference type="InterPro" id="IPR000225">
    <property type="entry name" value="Armadillo"/>
</dbReference>
<dbReference type="InterPro" id="IPR011989">
    <property type="entry name" value="ARM-like"/>
</dbReference>